<dbReference type="Proteomes" id="UP000241818">
    <property type="component" value="Unassembled WGS sequence"/>
</dbReference>
<dbReference type="GeneID" id="36578227"/>
<dbReference type="RefSeq" id="XP_024722348.1">
    <property type="nucleotide sequence ID" value="XM_024870146.1"/>
</dbReference>
<dbReference type="InParanoid" id="A0A2T3B632"/>
<sequence>MTNNTTTGGSAGKPAILCLHGGGTNEAIFQIQTMRIQNALTPYFQFVFLSAPFESAPGPDVLPVFEGCGPYFRWVPETSSSSSSSSAAQEEMPIETKKLLNRIAQEQRAKDGRGFVGVLGFSQGARLAAGLLLEQQQLGGTGGGLDCGEFAFGILCNGVCPPLTSSASAHTQKIKIKIPTLHVIGLEDPWREESRKLMTDYCDPKYAVCLQFGVGHRFPVLKDDTEKVAKEILRLHGETLGRNLVN</sequence>
<dbReference type="PANTHER" id="PTHR48070:SF3">
    <property type="entry name" value="ESTERASE DBAE-RELATED"/>
    <property type="match status" value="1"/>
</dbReference>
<dbReference type="Pfam" id="PF03959">
    <property type="entry name" value="FSH1"/>
    <property type="match status" value="1"/>
</dbReference>
<dbReference type="GO" id="GO:0044550">
    <property type="term" value="P:secondary metabolite biosynthetic process"/>
    <property type="evidence" value="ECO:0007669"/>
    <property type="project" value="TreeGrafter"/>
</dbReference>
<dbReference type="Gene3D" id="3.40.50.1820">
    <property type="entry name" value="alpha/beta hydrolase"/>
    <property type="match status" value="1"/>
</dbReference>
<evidence type="ECO:0000259" key="3">
    <source>
        <dbReference type="Pfam" id="PF03959"/>
    </source>
</evidence>
<dbReference type="PANTHER" id="PTHR48070">
    <property type="entry name" value="ESTERASE OVCA2"/>
    <property type="match status" value="1"/>
</dbReference>
<keyword evidence="5" id="KW-1185">Reference proteome</keyword>
<dbReference type="InterPro" id="IPR050593">
    <property type="entry name" value="LovG"/>
</dbReference>
<keyword evidence="2" id="KW-0378">Hydrolase</keyword>
<organism evidence="4 5">
    <name type="scientific">Amorphotheca resinae ATCC 22711</name>
    <dbReference type="NCBI Taxonomy" id="857342"/>
    <lineage>
        <taxon>Eukaryota</taxon>
        <taxon>Fungi</taxon>
        <taxon>Dikarya</taxon>
        <taxon>Ascomycota</taxon>
        <taxon>Pezizomycotina</taxon>
        <taxon>Leotiomycetes</taxon>
        <taxon>Helotiales</taxon>
        <taxon>Amorphothecaceae</taxon>
        <taxon>Amorphotheca</taxon>
    </lineage>
</organism>
<dbReference type="OrthoDB" id="414698at2759"/>
<comment type="similarity">
    <text evidence="1">Belongs to the LovG family.</text>
</comment>
<evidence type="ECO:0000313" key="4">
    <source>
        <dbReference type="EMBL" id="PSS22193.1"/>
    </source>
</evidence>
<dbReference type="InterPro" id="IPR005645">
    <property type="entry name" value="FSH-like_dom"/>
</dbReference>
<evidence type="ECO:0000256" key="1">
    <source>
        <dbReference type="ARBA" id="ARBA00005863"/>
    </source>
</evidence>
<dbReference type="AlphaFoldDB" id="A0A2T3B632"/>
<dbReference type="SUPFAM" id="SSF53474">
    <property type="entry name" value="alpha/beta-Hydrolases"/>
    <property type="match status" value="1"/>
</dbReference>
<dbReference type="GO" id="GO:0005737">
    <property type="term" value="C:cytoplasm"/>
    <property type="evidence" value="ECO:0007669"/>
    <property type="project" value="TreeGrafter"/>
</dbReference>
<evidence type="ECO:0000313" key="5">
    <source>
        <dbReference type="Proteomes" id="UP000241818"/>
    </source>
</evidence>
<accession>A0A2T3B632</accession>
<dbReference type="GO" id="GO:0016787">
    <property type="term" value="F:hydrolase activity"/>
    <property type="evidence" value="ECO:0007669"/>
    <property type="project" value="UniProtKB-KW"/>
</dbReference>
<gene>
    <name evidence="4" type="ORF">M430DRAFT_98819</name>
</gene>
<reference evidence="4 5" key="1">
    <citation type="journal article" date="2018" name="New Phytol.">
        <title>Comparative genomics and transcriptomics depict ericoid mycorrhizal fungi as versatile saprotrophs and plant mutualists.</title>
        <authorList>
            <person name="Martino E."/>
            <person name="Morin E."/>
            <person name="Grelet G.A."/>
            <person name="Kuo A."/>
            <person name="Kohler A."/>
            <person name="Daghino S."/>
            <person name="Barry K.W."/>
            <person name="Cichocki N."/>
            <person name="Clum A."/>
            <person name="Dockter R.B."/>
            <person name="Hainaut M."/>
            <person name="Kuo R.C."/>
            <person name="LaButti K."/>
            <person name="Lindahl B.D."/>
            <person name="Lindquist E.A."/>
            <person name="Lipzen A."/>
            <person name="Khouja H.R."/>
            <person name="Magnuson J."/>
            <person name="Murat C."/>
            <person name="Ohm R.A."/>
            <person name="Singer S.W."/>
            <person name="Spatafora J.W."/>
            <person name="Wang M."/>
            <person name="Veneault-Fourrey C."/>
            <person name="Henrissat B."/>
            <person name="Grigoriev I.V."/>
            <person name="Martin F.M."/>
            <person name="Perotto S."/>
        </authorList>
    </citation>
    <scope>NUCLEOTIDE SEQUENCE [LARGE SCALE GENOMIC DNA]</scope>
    <source>
        <strain evidence="4 5">ATCC 22711</strain>
    </source>
</reference>
<dbReference type="InterPro" id="IPR029058">
    <property type="entry name" value="AB_hydrolase_fold"/>
</dbReference>
<name>A0A2T3B632_AMORE</name>
<evidence type="ECO:0000256" key="2">
    <source>
        <dbReference type="ARBA" id="ARBA00022801"/>
    </source>
</evidence>
<proteinExistence type="inferred from homology"/>
<protein>
    <recommendedName>
        <fullName evidence="3">Serine hydrolase domain-containing protein</fullName>
    </recommendedName>
</protein>
<dbReference type="GO" id="GO:0005634">
    <property type="term" value="C:nucleus"/>
    <property type="evidence" value="ECO:0007669"/>
    <property type="project" value="TreeGrafter"/>
</dbReference>
<feature type="domain" description="Serine hydrolase" evidence="3">
    <location>
        <begin position="13"/>
        <end position="227"/>
    </location>
</feature>
<dbReference type="EMBL" id="KZ679009">
    <property type="protein sequence ID" value="PSS22193.1"/>
    <property type="molecule type" value="Genomic_DNA"/>
</dbReference>